<accession>A0A3N4UQV6</accession>
<dbReference type="EMBL" id="RKQL01000007">
    <property type="protein sequence ID" value="RPE63054.1"/>
    <property type="molecule type" value="Genomic_DNA"/>
</dbReference>
<feature type="region of interest" description="Disordered" evidence="1">
    <location>
        <begin position="1"/>
        <end position="62"/>
    </location>
</feature>
<proteinExistence type="predicted"/>
<keyword evidence="3" id="KW-1185">Reference proteome</keyword>
<dbReference type="AlphaFoldDB" id="A0A3N4UQV6"/>
<reference evidence="2 3" key="1">
    <citation type="submission" date="2018-11" db="EMBL/GenBank/DDBJ databases">
        <title>Genomic Encyclopedia of Type Strains, Phase IV (KMG-IV): sequencing the most valuable type-strain genomes for metagenomic binning, comparative biology and taxonomic classification.</title>
        <authorList>
            <person name="Goeker M."/>
        </authorList>
    </citation>
    <scope>NUCLEOTIDE SEQUENCE [LARGE SCALE GENOMIC DNA]</scope>
    <source>
        <strain evidence="2 3">DSM 101684</strain>
    </source>
</reference>
<name>A0A3N4UQV6_9BURK</name>
<evidence type="ECO:0000256" key="1">
    <source>
        <dbReference type="SAM" id="MobiDB-lite"/>
    </source>
</evidence>
<protein>
    <submittedName>
        <fullName evidence="2">Uncharacterized protein</fullName>
    </submittedName>
</protein>
<feature type="compositionally biased region" description="Basic residues" evidence="1">
    <location>
        <begin position="45"/>
        <end position="55"/>
    </location>
</feature>
<evidence type="ECO:0000313" key="3">
    <source>
        <dbReference type="Proteomes" id="UP000272193"/>
    </source>
</evidence>
<gene>
    <name evidence="2" type="ORF">EDC62_2519</name>
</gene>
<comment type="caution">
    <text evidence="2">The sequence shown here is derived from an EMBL/GenBank/DDBJ whole genome shotgun (WGS) entry which is preliminary data.</text>
</comment>
<evidence type="ECO:0000313" key="2">
    <source>
        <dbReference type="EMBL" id="RPE63054.1"/>
    </source>
</evidence>
<sequence length="62" mass="6995">MKNKPQASQSRSANPLAQRKRQAWVAQTGLAPSLLGMRRASQPHVNRRRLQRMGRGRGALDF</sequence>
<dbReference type="RefSeq" id="WP_124224151.1">
    <property type="nucleotide sequence ID" value="NZ_RKQL01000007.1"/>
</dbReference>
<feature type="compositionally biased region" description="Polar residues" evidence="1">
    <location>
        <begin position="1"/>
        <end position="15"/>
    </location>
</feature>
<dbReference type="Proteomes" id="UP000272193">
    <property type="component" value="Unassembled WGS sequence"/>
</dbReference>
<organism evidence="2 3">
    <name type="scientific">Tibeticola sediminis</name>
    <dbReference type="NCBI Taxonomy" id="1917811"/>
    <lineage>
        <taxon>Bacteria</taxon>
        <taxon>Pseudomonadati</taxon>
        <taxon>Pseudomonadota</taxon>
        <taxon>Betaproteobacteria</taxon>
        <taxon>Burkholderiales</taxon>
        <taxon>Comamonadaceae</taxon>
        <taxon>Tibeticola</taxon>
    </lineage>
</organism>